<dbReference type="InterPro" id="IPR019758">
    <property type="entry name" value="Pept_S26A_signal_pept_1_CS"/>
</dbReference>
<reference evidence="8" key="1">
    <citation type="submission" date="2022-09" db="EMBL/GenBank/DDBJ databases">
        <title>Eubacterium sp. LFL-14 isolated from human feces.</title>
        <authorList>
            <person name="Liu F."/>
        </authorList>
    </citation>
    <scope>NUCLEOTIDE SEQUENCE</scope>
    <source>
        <strain evidence="8">LFL-14</strain>
    </source>
</reference>
<evidence type="ECO:0000259" key="7">
    <source>
        <dbReference type="Pfam" id="PF10502"/>
    </source>
</evidence>
<keyword evidence="6" id="KW-0812">Transmembrane</keyword>
<feature type="transmembrane region" description="Helical" evidence="6">
    <location>
        <begin position="52"/>
        <end position="72"/>
    </location>
</feature>
<dbReference type="PRINTS" id="PR00727">
    <property type="entry name" value="LEADERPTASE"/>
</dbReference>
<proteinExistence type="inferred from homology"/>
<name>A0ABT2LX15_9FIRM</name>
<keyword evidence="6" id="KW-0645">Protease</keyword>
<dbReference type="EMBL" id="JAODBU010000002">
    <property type="protein sequence ID" value="MCT7397836.1"/>
    <property type="molecule type" value="Genomic_DNA"/>
</dbReference>
<evidence type="ECO:0000256" key="6">
    <source>
        <dbReference type="RuleBase" id="RU362042"/>
    </source>
</evidence>
<comment type="similarity">
    <text evidence="3 6">Belongs to the peptidase S26 family.</text>
</comment>
<dbReference type="NCBIfam" id="TIGR02227">
    <property type="entry name" value="sigpep_I_bact"/>
    <property type="match status" value="1"/>
</dbReference>
<keyword evidence="5 6" id="KW-0378">Hydrolase</keyword>
<dbReference type="InterPro" id="IPR000223">
    <property type="entry name" value="Pept_S26A_signal_pept_1"/>
</dbReference>
<evidence type="ECO:0000256" key="2">
    <source>
        <dbReference type="ARBA" id="ARBA00004401"/>
    </source>
</evidence>
<dbReference type="EC" id="3.4.21.89" evidence="4 6"/>
<accession>A0ABT2LX15</accession>
<evidence type="ECO:0000256" key="1">
    <source>
        <dbReference type="ARBA" id="ARBA00000677"/>
    </source>
</evidence>
<evidence type="ECO:0000256" key="3">
    <source>
        <dbReference type="ARBA" id="ARBA00009370"/>
    </source>
</evidence>
<dbReference type="PROSITE" id="PS00761">
    <property type="entry name" value="SPASE_I_3"/>
    <property type="match status" value="1"/>
</dbReference>
<dbReference type="InterPro" id="IPR019533">
    <property type="entry name" value="Peptidase_S26"/>
</dbReference>
<keyword evidence="6" id="KW-0472">Membrane</keyword>
<dbReference type="GO" id="GO:0009003">
    <property type="term" value="F:signal peptidase activity"/>
    <property type="evidence" value="ECO:0007669"/>
    <property type="project" value="UniProtKB-EC"/>
</dbReference>
<gene>
    <name evidence="8" type="primary">lepB</name>
    <name evidence="8" type="ORF">N5B56_01875</name>
</gene>
<evidence type="ECO:0000256" key="4">
    <source>
        <dbReference type="ARBA" id="ARBA00013208"/>
    </source>
</evidence>
<dbReference type="SUPFAM" id="SSF51306">
    <property type="entry name" value="LexA/Signal peptidase"/>
    <property type="match status" value="1"/>
</dbReference>
<dbReference type="Pfam" id="PF10502">
    <property type="entry name" value="Peptidase_S26"/>
    <property type="match status" value="1"/>
</dbReference>
<sequence>MALEKLKFVSKIKKAQDISIEQKVEKIKNDNNEIDEHVADAKIKRLRYFNSLVIPVIISVIAASIFSCFFGFNVISGKSMQNTLHDGQVTFYKKFNLNKVEKGDIVIFKNTYYGDSEIIKRVIAVAGDTIEIDGTEVILNDEVLKESYVSKKNFKEESFTGKITVPEGYVYVLGDNRDNSADSRVCGVVAIDDLVGVLVKHY</sequence>
<evidence type="ECO:0000256" key="5">
    <source>
        <dbReference type="ARBA" id="ARBA00022801"/>
    </source>
</evidence>
<evidence type="ECO:0000313" key="8">
    <source>
        <dbReference type="EMBL" id="MCT7397836.1"/>
    </source>
</evidence>
<evidence type="ECO:0000313" key="9">
    <source>
        <dbReference type="Proteomes" id="UP001431199"/>
    </source>
</evidence>
<dbReference type="PANTHER" id="PTHR43390">
    <property type="entry name" value="SIGNAL PEPTIDASE I"/>
    <property type="match status" value="1"/>
</dbReference>
<keyword evidence="9" id="KW-1185">Reference proteome</keyword>
<dbReference type="RefSeq" id="WP_260978272.1">
    <property type="nucleotide sequence ID" value="NZ_JAODBU010000002.1"/>
</dbReference>
<dbReference type="PANTHER" id="PTHR43390:SF1">
    <property type="entry name" value="CHLOROPLAST PROCESSING PEPTIDASE"/>
    <property type="match status" value="1"/>
</dbReference>
<dbReference type="CDD" id="cd06530">
    <property type="entry name" value="S26_SPase_I"/>
    <property type="match status" value="1"/>
</dbReference>
<keyword evidence="6" id="KW-1133">Transmembrane helix</keyword>
<protein>
    <recommendedName>
        <fullName evidence="4 6">Signal peptidase I</fullName>
        <ecNumber evidence="4 6">3.4.21.89</ecNumber>
    </recommendedName>
</protein>
<organism evidence="8 9">
    <name type="scientific">Eubacterium album</name>
    <dbReference type="NCBI Taxonomy" id="2978477"/>
    <lineage>
        <taxon>Bacteria</taxon>
        <taxon>Bacillati</taxon>
        <taxon>Bacillota</taxon>
        <taxon>Clostridia</taxon>
        <taxon>Eubacteriales</taxon>
        <taxon>Eubacteriaceae</taxon>
        <taxon>Eubacterium</taxon>
    </lineage>
</organism>
<dbReference type="Gene3D" id="2.10.109.10">
    <property type="entry name" value="Umud Fragment, subunit A"/>
    <property type="match status" value="1"/>
</dbReference>
<dbReference type="Proteomes" id="UP001431199">
    <property type="component" value="Unassembled WGS sequence"/>
</dbReference>
<comment type="subcellular location">
    <subcellularLocation>
        <location evidence="2">Cell membrane</location>
        <topology evidence="2">Single-pass type II membrane protein</topology>
    </subcellularLocation>
    <subcellularLocation>
        <location evidence="6">Membrane</location>
        <topology evidence="6">Single-pass type II membrane protein</topology>
    </subcellularLocation>
</comment>
<feature type="domain" description="Peptidase S26" evidence="7">
    <location>
        <begin position="53"/>
        <end position="198"/>
    </location>
</feature>
<comment type="catalytic activity">
    <reaction evidence="1 6">
        <text>Cleavage of hydrophobic, N-terminal signal or leader sequences from secreted and periplasmic proteins.</text>
        <dbReference type="EC" id="3.4.21.89"/>
    </reaction>
</comment>
<dbReference type="InterPro" id="IPR036286">
    <property type="entry name" value="LexA/Signal_pep-like_sf"/>
</dbReference>
<comment type="caution">
    <text evidence="8">The sequence shown here is derived from an EMBL/GenBank/DDBJ whole genome shotgun (WGS) entry which is preliminary data.</text>
</comment>